<dbReference type="SUPFAM" id="SSF52091">
    <property type="entry name" value="SpoIIaa-like"/>
    <property type="match status" value="1"/>
</dbReference>
<dbReference type="Pfam" id="PF01740">
    <property type="entry name" value="STAS"/>
    <property type="match status" value="1"/>
</dbReference>
<proteinExistence type="predicted"/>
<dbReference type="PROSITE" id="PS50801">
    <property type="entry name" value="STAS"/>
    <property type="match status" value="1"/>
</dbReference>
<dbReference type="Gene3D" id="3.30.750.24">
    <property type="entry name" value="STAS domain"/>
    <property type="match status" value="1"/>
</dbReference>
<dbReference type="InterPro" id="IPR036513">
    <property type="entry name" value="STAS_dom_sf"/>
</dbReference>
<dbReference type="InterPro" id="IPR002645">
    <property type="entry name" value="STAS_dom"/>
</dbReference>
<protein>
    <submittedName>
        <fullName evidence="2">STAS domain-containing protein</fullName>
    </submittedName>
</protein>
<gene>
    <name evidence="2" type="ORF">J0895_11240</name>
</gene>
<name>A0ABS3FRP9_9CYAN</name>
<dbReference type="CDD" id="cd07043">
    <property type="entry name" value="STAS_anti-anti-sigma_factors"/>
    <property type="match status" value="1"/>
</dbReference>
<reference evidence="2 3" key="1">
    <citation type="submission" date="2021-03" db="EMBL/GenBank/DDBJ databases">
        <title>Metabolic Capacity of the Antarctic Cyanobacterium Phormidium pseudopriestleyi that Sustains Oxygenic Photosynthesis in the Presence of Hydrogen Sulfide.</title>
        <authorList>
            <person name="Lumian J.E."/>
            <person name="Jungblut A.D."/>
            <person name="Dillon M.L."/>
            <person name="Hawes I."/>
            <person name="Doran P.T."/>
            <person name="Mackey T.J."/>
            <person name="Dick G.J."/>
            <person name="Grettenberger C.L."/>
            <person name="Sumner D.Y."/>
        </authorList>
    </citation>
    <scope>NUCLEOTIDE SEQUENCE [LARGE SCALE GENOMIC DNA]</scope>
    <source>
        <strain evidence="2 3">FRX01</strain>
    </source>
</reference>
<organism evidence="2 3">
    <name type="scientific">Phormidium pseudopriestleyi FRX01</name>
    <dbReference type="NCBI Taxonomy" id="1759528"/>
    <lineage>
        <taxon>Bacteria</taxon>
        <taxon>Bacillati</taxon>
        <taxon>Cyanobacteriota</taxon>
        <taxon>Cyanophyceae</taxon>
        <taxon>Oscillatoriophycideae</taxon>
        <taxon>Oscillatoriales</taxon>
        <taxon>Oscillatoriaceae</taxon>
        <taxon>Phormidium</taxon>
    </lineage>
</organism>
<accession>A0ABS3FRP9</accession>
<dbReference type="EMBL" id="JAFLQW010000301">
    <property type="protein sequence ID" value="MBO0349674.1"/>
    <property type="molecule type" value="Genomic_DNA"/>
</dbReference>
<comment type="caution">
    <text evidence="2">The sequence shown here is derived from an EMBL/GenBank/DDBJ whole genome shotgun (WGS) entry which is preliminary data.</text>
</comment>
<sequence>MNVIVKPQGNLDVKLSAMLQQKIAALVAENYNHYFIDLAGVKSLGHCGVSTLLAVDRLVRKTGKRLSLCNLNTSVQYILEISDLACELDILESGSDDEMLRVGTTILV</sequence>
<evidence type="ECO:0000313" key="3">
    <source>
        <dbReference type="Proteomes" id="UP000664844"/>
    </source>
</evidence>
<dbReference type="Proteomes" id="UP000664844">
    <property type="component" value="Unassembled WGS sequence"/>
</dbReference>
<feature type="domain" description="STAS" evidence="1">
    <location>
        <begin position="1"/>
        <end position="84"/>
    </location>
</feature>
<dbReference type="RefSeq" id="WP_207088183.1">
    <property type="nucleotide sequence ID" value="NZ_JAFLQW010000301.1"/>
</dbReference>
<evidence type="ECO:0000259" key="1">
    <source>
        <dbReference type="PROSITE" id="PS50801"/>
    </source>
</evidence>
<keyword evidence="3" id="KW-1185">Reference proteome</keyword>
<evidence type="ECO:0000313" key="2">
    <source>
        <dbReference type="EMBL" id="MBO0349674.1"/>
    </source>
</evidence>